<comment type="caution">
    <text evidence="5">The sequence shown here is derived from an EMBL/GenBank/DDBJ whole genome shotgun (WGS) entry which is preliminary data.</text>
</comment>
<sequence>MDYFAGAPGAAPPRLRAPTAAAFEAAARSGKVLILENASSGAALEGWTCERLAQEFPEAKMRREYDWVKNPQDRNTQEMGKVAWASSLEHGEDAQERLRQDPESPPFAPFYWGVREHGKGDLGSKKVVKRIRQLIKESIPPFMDPQNAESLFNNAEFWLGAKGTGARAHMDSHCISTLSVVLHGERRWRIGPVPRLPKGAGRSPDDEVVFDDGVAYKLGWKPMFEFTVREGEAVLFPPGWIHETLNTADDCTVALTTQFDLPMPVRYYRSFYQRLRRIGDLYGCWRDMVSWAGANGAKVPKPGDATAMAERAYNDIEQKRRTLKPKEVDFFDLDEDQNVTREEYVQTFAAWAATELAIRKEKRKHVPKCDMSWDDKAARCCSFEARRYPFPMPNLSEVLRSMEDWAAYAAALQALGVPPSAPAPVVPGAAPVAAAPFAGTAFVQPIAPSVGVSPAPLAAPFAQPAAAPVAADPGTTAAIAAALALIQPQPQAQAPPIAGGYGAIRPVHAAPHAAPYARAPTAPSPPPAQTAVPSIPGLDPATLAAITAALGLGGQPAPTPATTATTVLPALNNLPGLQGLDLGNLAGLANIPGLGQQGLDARPPRNPPGVIGRRPKAKAASHVQIPRLTDEEVANPGALLEAADSRNEGRCRALVLHSSFRGINEKLKDGRTALHVAMLRKLPEDLCLAIAMHKDFNEANAVDTFGYTLLILAASKGMSQVCNAILDRDDFVGVNAQDKWGATALHWAADQDLADVCEKILSHPEFVEGNRRAWSFAFEDKTALDVALHRNCKAAADVIRRHVGPPR</sequence>
<keyword evidence="2" id="KW-0040">ANK repeat</keyword>
<evidence type="ECO:0000256" key="1">
    <source>
        <dbReference type="ARBA" id="ARBA00022737"/>
    </source>
</evidence>
<keyword evidence="1" id="KW-0677">Repeat</keyword>
<dbReference type="AlphaFoldDB" id="A0A812V909"/>
<dbReference type="EMBL" id="CAJNDS010002838">
    <property type="protein sequence ID" value="CAE7614621.1"/>
    <property type="molecule type" value="Genomic_DNA"/>
</dbReference>
<accession>A0A812V909</accession>
<dbReference type="SUPFAM" id="SSF51197">
    <property type="entry name" value="Clavaminate synthase-like"/>
    <property type="match status" value="1"/>
</dbReference>
<keyword evidence="6" id="KW-1185">Reference proteome</keyword>
<dbReference type="PANTHER" id="PTHR24198:SF165">
    <property type="entry name" value="ANKYRIN REPEAT-CONTAINING PROTEIN-RELATED"/>
    <property type="match status" value="1"/>
</dbReference>
<dbReference type="PROSITE" id="PS51184">
    <property type="entry name" value="JMJC"/>
    <property type="match status" value="1"/>
</dbReference>
<evidence type="ECO:0000256" key="2">
    <source>
        <dbReference type="ARBA" id="ARBA00023043"/>
    </source>
</evidence>
<dbReference type="PROSITE" id="PS00018">
    <property type="entry name" value="EF_HAND_1"/>
    <property type="match status" value="1"/>
</dbReference>
<dbReference type="Pfam" id="PF08007">
    <property type="entry name" value="JmjC_2"/>
    <property type="match status" value="1"/>
</dbReference>
<dbReference type="Gene3D" id="1.25.40.20">
    <property type="entry name" value="Ankyrin repeat-containing domain"/>
    <property type="match status" value="1"/>
</dbReference>
<evidence type="ECO:0000256" key="3">
    <source>
        <dbReference type="SAM" id="MobiDB-lite"/>
    </source>
</evidence>
<evidence type="ECO:0000259" key="4">
    <source>
        <dbReference type="PROSITE" id="PS51184"/>
    </source>
</evidence>
<dbReference type="Proteomes" id="UP000604046">
    <property type="component" value="Unassembled WGS sequence"/>
</dbReference>
<dbReference type="PANTHER" id="PTHR24198">
    <property type="entry name" value="ANKYRIN REPEAT AND PROTEIN KINASE DOMAIN-CONTAINING PROTEIN"/>
    <property type="match status" value="1"/>
</dbReference>
<dbReference type="InterPro" id="IPR018247">
    <property type="entry name" value="EF_Hand_1_Ca_BS"/>
</dbReference>
<proteinExistence type="predicted"/>
<feature type="region of interest" description="Disordered" evidence="3">
    <location>
        <begin position="595"/>
        <end position="623"/>
    </location>
</feature>
<gene>
    <name evidence="5" type="ORF">SNAT2548_LOCUS34944</name>
</gene>
<name>A0A812V909_9DINO</name>
<organism evidence="5 6">
    <name type="scientific">Symbiodinium natans</name>
    <dbReference type="NCBI Taxonomy" id="878477"/>
    <lineage>
        <taxon>Eukaryota</taxon>
        <taxon>Sar</taxon>
        <taxon>Alveolata</taxon>
        <taxon>Dinophyceae</taxon>
        <taxon>Suessiales</taxon>
        <taxon>Symbiodiniaceae</taxon>
        <taxon>Symbiodinium</taxon>
    </lineage>
</organism>
<dbReference type="InterPro" id="IPR002110">
    <property type="entry name" value="Ankyrin_rpt"/>
</dbReference>
<dbReference type="Pfam" id="PF12796">
    <property type="entry name" value="Ank_2"/>
    <property type="match status" value="1"/>
</dbReference>
<evidence type="ECO:0000313" key="6">
    <source>
        <dbReference type="Proteomes" id="UP000604046"/>
    </source>
</evidence>
<feature type="domain" description="JmjC" evidence="4">
    <location>
        <begin position="106"/>
        <end position="276"/>
    </location>
</feature>
<dbReference type="InterPro" id="IPR036770">
    <property type="entry name" value="Ankyrin_rpt-contain_sf"/>
</dbReference>
<dbReference type="SUPFAM" id="SSF48403">
    <property type="entry name" value="Ankyrin repeat"/>
    <property type="match status" value="1"/>
</dbReference>
<dbReference type="Gene3D" id="2.60.120.650">
    <property type="entry name" value="Cupin"/>
    <property type="match status" value="1"/>
</dbReference>
<dbReference type="SMART" id="SM00248">
    <property type="entry name" value="ANK"/>
    <property type="match status" value="3"/>
</dbReference>
<reference evidence="5" key="1">
    <citation type="submission" date="2021-02" db="EMBL/GenBank/DDBJ databases">
        <authorList>
            <person name="Dougan E. K."/>
            <person name="Rhodes N."/>
            <person name="Thang M."/>
            <person name="Chan C."/>
        </authorList>
    </citation>
    <scope>NUCLEOTIDE SEQUENCE</scope>
</reference>
<dbReference type="OrthoDB" id="408878at2759"/>
<protein>
    <recommendedName>
        <fullName evidence="4">JmjC domain-containing protein</fullName>
    </recommendedName>
</protein>
<evidence type="ECO:0000313" key="5">
    <source>
        <dbReference type="EMBL" id="CAE7614621.1"/>
    </source>
</evidence>
<dbReference type="SMART" id="SM00558">
    <property type="entry name" value="JmjC"/>
    <property type="match status" value="1"/>
</dbReference>
<dbReference type="InterPro" id="IPR003347">
    <property type="entry name" value="JmjC_dom"/>
</dbReference>